<accession>A0A9N9TDL8</accession>
<evidence type="ECO:0000313" key="1">
    <source>
        <dbReference type="EMBL" id="CAG9840774.1"/>
    </source>
</evidence>
<dbReference type="PANTHER" id="PTHR45749">
    <property type="match status" value="1"/>
</dbReference>
<proteinExistence type="predicted"/>
<keyword evidence="2" id="KW-1185">Reference proteome</keyword>
<reference evidence="1" key="1">
    <citation type="submission" date="2022-01" db="EMBL/GenBank/DDBJ databases">
        <authorList>
            <person name="King R."/>
        </authorList>
    </citation>
    <scope>NUCLEOTIDE SEQUENCE</scope>
</reference>
<sequence>MNQVRSANYYSVIFDETTYVSHVEQLSLNLRYIQNNNIREDFVKLIYAYDNIKIINENEGKIVLNWLKDLHLDPKKFVGIGTDSYSVMSSEAVSAVKEIKTVPKVQLDVFA</sequence>
<evidence type="ECO:0000313" key="2">
    <source>
        <dbReference type="Proteomes" id="UP001153709"/>
    </source>
</evidence>
<dbReference type="Proteomes" id="UP001153709">
    <property type="component" value="Chromosome 9"/>
</dbReference>
<name>A0A9N9TDL8_DIABA</name>
<dbReference type="EMBL" id="OU898284">
    <property type="protein sequence ID" value="CAG9840774.1"/>
    <property type="molecule type" value="Genomic_DNA"/>
</dbReference>
<organism evidence="1 2">
    <name type="scientific">Diabrotica balteata</name>
    <name type="common">Banded cucumber beetle</name>
    <dbReference type="NCBI Taxonomy" id="107213"/>
    <lineage>
        <taxon>Eukaryota</taxon>
        <taxon>Metazoa</taxon>
        <taxon>Ecdysozoa</taxon>
        <taxon>Arthropoda</taxon>
        <taxon>Hexapoda</taxon>
        <taxon>Insecta</taxon>
        <taxon>Pterygota</taxon>
        <taxon>Neoptera</taxon>
        <taxon>Endopterygota</taxon>
        <taxon>Coleoptera</taxon>
        <taxon>Polyphaga</taxon>
        <taxon>Cucujiformia</taxon>
        <taxon>Chrysomeloidea</taxon>
        <taxon>Chrysomelidae</taxon>
        <taxon>Galerucinae</taxon>
        <taxon>Diabroticina</taxon>
        <taxon>Diabroticites</taxon>
        <taxon>Diabrotica</taxon>
    </lineage>
</organism>
<dbReference type="OrthoDB" id="6771791at2759"/>
<dbReference type="AlphaFoldDB" id="A0A9N9TDL8"/>
<gene>
    <name evidence="1" type="ORF">DIABBA_LOCUS13398</name>
</gene>
<protein>
    <submittedName>
        <fullName evidence="1">Uncharacterized protein</fullName>
    </submittedName>
</protein>
<dbReference type="PANTHER" id="PTHR45749:SF21">
    <property type="entry name" value="DUF4371 DOMAIN-CONTAINING PROTEIN"/>
    <property type="match status" value="1"/>
</dbReference>